<evidence type="ECO:0000256" key="1">
    <source>
        <dbReference type="SAM" id="MobiDB-lite"/>
    </source>
</evidence>
<dbReference type="PANTHER" id="PTHR12526">
    <property type="entry name" value="GLYCOSYLTRANSFERASE"/>
    <property type="match status" value="1"/>
</dbReference>
<keyword evidence="4" id="KW-1185">Reference proteome</keyword>
<organism evidence="3 4">
    <name type="scientific">Longibacter salinarum</name>
    <dbReference type="NCBI Taxonomy" id="1850348"/>
    <lineage>
        <taxon>Bacteria</taxon>
        <taxon>Pseudomonadati</taxon>
        <taxon>Rhodothermota</taxon>
        <taxon>Rhodothermia</taxon>
        <taxon>Rhodothermales</taxon>
        <taxon>Salisaetaceae</taxon>
        <taxon>Longibacter</taxon>
    </lineage>
</organism>
<comment type="caution">
    <text evidence="3">The sequence shown here is derived from an EMBL/GenBank/DDBJ whole genome shotgun (WGS) entry which is preliminary data.</text>
</comment>
<dbReference type="PANTHER" id="PTHR12526:SF636">
    <property type="entry name" value="BLL3647 PROTEIN"/>
    <property type="match status" value="1"/>
</dbReference>
<dbReference type="OrthoDB" id="9794575at2"/>
<dbReference type="GO" id="GO:0016757">
    <property type="term" value="F:glycosyltransferase activity"/>
    <property type="evidence" value="ECO:0007669"/>
    <property type="project" value="TreeGrafter"/>
</dbReference>
<dbReference type="Gene3D" id="3.40.50.2000">
    <property type="entry name" value="Glycogen Phosphorylase B"/>
    <property type="match status" value="2"/>
</dbReference>
<feature type="region of interest" description="Disordered" evidence="1">
    <location>
        <begin position="1"/>
        <end position="21"/>
    </location>
</feature>
<evidence type="ECO:0000259" key="2">
    <source>
        <dbReference type="Pfam" id="PF13579"/>
    </source>
</evidence>
<dbReference type="Pfam" id="PF13579">
    <property type="entry name" value="Glyco_trans_4_4"/>
    <property type="match status" value="1"/>
</dbReference>
<gene>
    <name evidence="3" type="ORF">CRI94_03300</name>
</gene>
<feature type="domain" description="Glycosyltransferase subfamily 4-like N-terminal" evidence="2">
    <location>
        <begin position="50"/>
        <end position="245"/>
    </location>
</feature>
<dbReference type="Proteomes" id="UP000220102">
    <property type="component" value="Unassembled WGS sequence"/>
</dbReference>
<accession>A0A2A8D3V7</accession>
<name>A0A2A8D3V7_9BACT</name>
<keyword evidence="3" id="KW-0808">Transferase</keyword>
<dbReference type="SUPFAM" id="SSF53756">
    <property type="entry name" value="UDP-Glycosyltransferase/glycogen phosphorylase"/>
    <property type="match status" value="1"/>
</dbReference>
<proteinExistence type="predicted"/>
<evidence type="ECO:0000313" key="3">
    <source>
        <dbReference type="EMBL" id="PEN15318.1"/>
    </source>
</evidence>
<dbReference type="AlphaFoldDB" id="A0A2A8D3V7"/>
<reference evidence="3 4" key="1">
    <citation type="submission" date="2017-10" db="EMBL/GenBank/DDBJ databases">
        <title>Draft genome of Longibacter Salinarum.</title>
        <authorList>
            <person name="Goh K.M."/>
            <person name="Shamsir M.S."/>
            <person name="Lim S.W."/>
        </authorList>
    </citation>
    <scope>NUCLEOTIDE SEQUENCE [LARGE SCALE GENOMIC DNA]</scope>
    <source>
        <strain evidence="3 4">KCTC 52045</strain>
    </source>
</reference>
<dbReference type="EMBL" id="PDEQ01000001">
    <property type="protein sequence ID" value="PEN15318.1"/>
    <property type="molecule type" value="Genomic_DNA"/>
</dbReference>
<dbReference type="InterPro" id="IPR028098">
    <property type="entry name" value="Glyco_trans_4-like_N"/>
</dbReference>
<evidence type="ECO:0000313" key="4">
    <source>
        <dbReference type="Proteomes" id="UP000220102"/>
    </source>
</evidence>
<sequence length="485" mass="53498">MAMMTEATEPEEHNRPLDPPYVHNTTHSVAARRVLIVAYYVPPAGGPAVQRILQFLEYLEDAGWQPEVLTVKEGAYPNRDPSLLSAVPDSVQVHRTGAFDPLALYKKVKGDEGLPAGSLGEDRSFLEKAARWIRANVFIPDARVGWWPFAHVRGKELLDSGRFDAVLSTGAPHSVHLVGRSLARASGLPWIADLHDPWTDISYYDDFPHTGWARRLDERLEKSVLRDASLVTTVSPSWAELFRSKQEGTYGVVENGFDARAFSVVHPDGPTVSEGSSLAAAHSKEDSGDRSFVLSHVGKLYASRNPTAVWDALAALQDNSDIPDLKVRLIGTVDPAVVDAIEERNLMDRVERVPFIPHADAIREMAASTLLLLVIEPFAQARGMITSKLYEYLASGRPVIGVGPPDGDAASLLDAHEAGQIVDWNDARSAQEMILAHYTAWKEGNPRPGAAWNQIQEHNRQQQARRMAGFLDEACRQHRPSALTR</sequence>
<protein>
    <submittedName>
        <fullName evidence="3">Group 1 glycosyl transferase</fullName>
    </submittedName>
</protein>